<feature type="domain" description="Endonuclease/exonuclease/phosphatase" evidence="2">
    <location>
        <begin position="42"/>
        <end position="168"/>
    </location>
</feature>
<protein>
    <recommendedName>
        <fullName evidence="5">Reverse transcriptase domain-containing protein</fullName>
    </recommendedName>
</protein>
<dbReference type="InterPro" id="IPR000477">
    <property type="entry name" value="RT_dom"/>
</dbReference>
<evidence type="ECO:0008006" key="5">
    <source>
        <dbReference type="Google" id="ProtNLM"/>
    </source>
</evidence>
<evidence type="ECO:0000313" key="3">
    <source>
        <dbReference type="EMBL" id="CAG2237498.1"/>
    </source>
</evidence>
<name>A0A8S3U9I7_MYTED</name>
<dbReference type="GO" id="GO:0003824">
    <property type="term" value="F:catalytic activity"/>
    <property type="evidence" value="ECO:0007669"/>
    <property type="project" value="InterPro"/>
</dbReference>
<evidence type="ECO:0000259" key="2">
    <source>
        <dbReference type="Pfam" id="PF14529"/>
    </source>
</evidence>
<keyword evidence="4" id="KW-1185">Reference proteome</keyword>
<dbReference type="InterPro" id="IPR005135">
    <property type="entry name" value="Endo/exonuclease/phosphatase"/>
</dbReference>
<dbReference type="Gene3D" id="3.60.10.10">
    <property type="entry name" value="Endonuclease/exonuclease/phosphatase"/>
    <property type="match status" value="1"/>
</dbReference>
<dbReference type="Pfam" id="PF00078">
    <property type="entry name" value="RVT_1"/>
    <property type="match status" value="1"/>
</dbReference>
<organism evidence="3 4">
    <name type="scientific">Mytilus edulis</name>
    <name type="common">Blue mussel</name>
    <dbReference type="NCBI Taxonomy" id="6550"/>
    <lineage>
        <taxon>Eukaryota</taxon>
        <taxon>Metazoa</taxon>
        <taxon>Spiralia</taxon>
        <taxon>Lophotrochozoa</taxon>
        <taxon>Mollusca</taxon>
        <taxon>Bivalvia</taxon>
        <taxon>Autobranchia</taxon>
        <taxon>Pteriomorphia</taxon>
        <taxon>Mytilida</taxon>
        <taxon>Mytiloidea</taxon>
        <taxon>Mytilidae</taxon>
        <taxon>Mytilinae</taxon>
        <taxon>Mytilus</taxon>
    </lineage>
</organism>
<sequence>MKRGYGGVAIIWKKEINENIKELIDGGNRIQAIHIQQGDKPICLINVYMPSDSKNADIEYKDTLAQIDEMIEKYKDTHEIIVCGDMNGSLDRSSTPHDKILKTFCKEKCIGNTEKCPVKETFYHQNGMSKGQIDYFLFKSNSEIINKIRQIDVLDTDPENTSDHVPVILTLNSQLKKVREKATTIIAKPKWTDCDHQIYKEVINKELPKLMQKSKGIIEKDIKNLEKLLHKAGEAAIPKYRRKIKIKSKGKAIWNEQIDKASKQSKNAFKVWRQHGAPQERSNELKIKMTAAKRILRKAQRQAYASQRESTAGKIMKASNSDTKLFYKLINMQRKTPLINTKILKLNEKTAEDGPSIMNIWQEHFQQLATPTIEENFDTEKLELVEIQNNIIESIEREKGQGIDLVNVVMPESLYFGKPASGYFGMSASRYIEMPASRYFGMPASRYFGMPASRYFGMPASRYFGMPASRYLGCQHPNILRCQHPDILGCQHPDILGCQHPIYWDASIQIYWDASIRIFWDASIQIYWDASIRIFWDASIQICWDVSMPESINNWKPASKPFLTSEAIEESKKLKILLILVTLDAEKAFDKLNHEILFNKLYHYGIKGKLWILLRNLYKGMSIKVKWEGQCTEDVMVLQGIQQGAKLSTTLYKCYNNVILDSILKSGLGACIGDIQVPAPTCADDIAVLANSTADAQGILDIVQHHTSRDLVKINPTKSEAVLYNAKGSNISTLKFEDNDINITNETKHLGIKRNEQNRANISERIRTGRATIYSLLGAGLHVRRGFSPMVAYKLWRTYAVPRSIYGLEVMNLLAKEKDMLELAERKILRQIQGLPNNTANMAVYTLVGAEPIAITLDKNVLTFFMNIVRNPGTIECEILRRQIVFSDQRGKDFINRVEKTLSKYNLKSSSYYIENPLNKMEWKRLVGIKIKEYWKNECHNEKMEKTSLKYIEIQNNPLNEAHNIWKSVKNNSKDVKAGEIKARISTQTYIFQAKRAKFDPKISLKMGFVKVVKNKAYFKRFQVKYRRRQEGRTDYNYSKKKTNTISCWSF</sequence>
<dbReference type="InterPro" id="IPR036691">
    <property type="entry name" value="Endo/exonu/phosph_ase_sf"/>
</dbReference>
<dbReference type="Proteomes" id="UP000683360">
    <property type="component" value="Unassembled WGS sequence"/>
</dbReference>
<dbReference type="PANTHER" id="PTHR47027">
    <property type="entry name" value="REVERSE TRANSCRIPTASE DOMAIN-CONTAINING PROTEIN"/>
    <property type="match status" value="1"/>
</dbReference>
<comment type="caution">
    <text evidence="3">The sequence shown here is derived from an EMBL/GenBank/DDBJ whole genome shotgun (WGS) entry which is preliminary data.</text>
</comment>
<dbReference type="PANTHER" id="PTHR47027:SF20">
    <property type="entry name" value="REVERSE TRANSCRIPTASE-LIKE PROTEIN WITH RNA-DIRECTED DNA POLYMERASE DOMAIN"/>
    <property type="match status" value="1"/>
</dbReference>
<evidence type="ECO:0000259" key="1">
    <source>
        <dbReference type="Pfam" id="PF00078"/>
    </source>
</evidence>
<dbReference type="OrthoDB" id="7476844at2759"/>
<dbReference type="EMBL" id="CAJPWZ010002390">
    <property type="protein sequence ID" value="CAG2237498.1"/>
    <property type="molecule type" value="Genomic_DNA"/>
</dbReference>
<proteinExistence type="predicted"/>
<dbReference type="SUPFAM" id="SSF56219">
    <property type="entry name" value="DNase I-like"/>
    <property type="match status" value="1"/>
</dbReference>
<reference evidence="3" key="1">
    <citation type="submission" date="2021-03" db="EMBL/GenBank/DDBJ databases">
        <authorList>
            <person name="Bekaert M."/>
        </authorList>
    </citation>
    <scope>NUCLEOTIDE SEQUENCE</scope>
</reference>
<feature type="domain" description="Reverse transcriptase" evidence="1">
    <location>
        <begin position="568"/>
        <end position="751"/>
    </location>
</feature>
<dbReference type="Pfam" id="PF14529">
    <property type="entry name" value="Exo_endo_phos_2"/>
    <property type="match status" value="1"/>
</dbReference>
<evidence type="ECO:0000313" key="4">
    <source>
        <dbReference type="Proteomes" id="UP000683360"/>
    </source>
</evidence>
<accession>A0A8S3U9I7</accession>
<gene>
    <name evidence="3" type="ORF">MEDL_49942</name>
</gene>
<dbReference type="AlphaFoldDB" id="A0A8S3U9I7"/>
<dbReference type="Gene3D" id="3.30.420.100">
    <property type="match status" value="1"/>
</dbReference>